<dbReference type="EMBL" id="LWDX02036104">
    <property type="protein sequence ID" value="OEL25854.1"/>
    <property type="molecule type" value="Genomic_DNA"/>
</dbReference>
<name>A0A1E5VLC2_9POAL</name>
<keyword evidence="7 9" id="KW-0472">Membrane</keyword>
<dbReference type="OrthoDB" id="8062037at2759"/>
<gene>
    <name evidence="10" type="ORF">BAE44_0013127</name>
</gene>
<organism evidence="10 11">
    <name type="scientific">Dichanthelium oligosanthes</name>
    <dbReference type="NCBI Taxonomy" id="888268"/>
    <lineage>
        <taxon>Eukaryota</taxon>
        <taxon>Viridiplantae</taxon>
        <taxon>Streptophyta</taxon>
        <taxon>Embryophyta</taxon>
        <taxon>Tracheophyta</taxon>
        <taxon>Spermatophyta</taxon>
        <taxon>Magnoliopsida</taxon>
        <taxon>Liliopsida</taxon>
        <taxon>Poales</taxon>
        <taxon>Poaceae</taxon>
        <taxon>PACMAD clade</taxon>
        <taxon>Panicoideae</taxon>
        <taxon>Panicodae</taxon>
        <taxon>Paniceae</taxon>
        <taxon>Dichantheliinae</taxon>
        <taxon>Dichanthelium</taxon>
    </lineage>
</organism>
<dbReference type="GO" id="GO:0046872">
    <property type="term" value="F:metal ion binding"/>
    <property type="evidence" value="ECO:0007669"/>
    <property type="project" value="UniProtKB-KW"/>
</dbReference>
<comment type="similarity">
    <text evidence="8">Belongs to the RING-type zinc finger family. ATL subfamily.</text>
</comment>
<dbReference type="PANTHER" id="PTHR46905">
    <property type="entry name" value="RING-H2 FINGER PROTEIN ATL78"/>
    <property type="match status" value="1"/>
</dbReference>
<evidence type="ECO:0000256" key="9">
    <source>
        <dbReference type="SAM" id="Phobius"/>
    </source>
</evidence>
<dbReference type="GO" id="GO:0016567">
    <property type="term" value="P:protein ubiquitination"/>
    <property type="evidence" value="ECO:0007669"/>
    <property type="project" value="InterPro"/>
</dbReference>
<feature type="transmembrane region" description="Helical" evidence="9">
    <location>
        <begin position="49"/>
        <end position="69"/>
    </location>
</feature>
<evidence type="ECO:0000256" key="1">
    <source>
        <dbReference type="ARBA" id="ARBA00004167"/>
    </source>
</evidence>
<evidence type="ECO:0000256" key="3">
    <source>
        <dbReference type="ARBA" id="ARBA00022692"/>
    </source>
</evidence>
<dbReference type="AlphaFoldDB" id="A0A1E5VLC2"/>
<evidence type="ECO:0000313" key="10">
    <source>
        <dbReference type="EMBL" id="OEL25854.1"/>
    </source>
</evidence>
<keyword evidence="5" id="KW-0862">Zinc</keyword>
<dbReference type="Proteomes" id="UP000095767">
    <property type="component" value="Unassembled WGS sequence"/>
</dbReference>
<keyword evidence="11" id="KW-1185">Reference proteome</keyword>
<dbReference type="GO" id="GO:0016020">
    <property type="term" value="C:membrane"/>
    <property type="evidence" value="ECO:0007669"/>
    <property type="project" value="UniProtKB-SubCell"/>
</dbReference>
<reference evidence="10 11" key="1">
    <citation type="submission" date="2016-09" db="EMBL/GenBank/DDBJ databases">
        <title>The draft genome of Dichanthelium oligosanthes: A C3 panicoid grass species.</title>
        <authorList>
            <person name="Studer A.J."/>
            <person name="Schnable J.C."/>
            <person name="Brutnell T.P."/>
        </authorList>
    </citation>
    <scope>NUCLEOTIDE SEQUENCE [LARGE SCALE GENOMIC DNA]</scope>
    <source>
        <strain evidence="11">cv. Kellogg 1175</strain>
        <tissue evidence="10">Leaf</tissue>
    </source>
</reference>
<comment type="subcellular location">
    <subcellularLocation>
        <location evidence="1">Membrane</location>
        <topology evidence="1">Single-pass membrane protein</topology>
    </subcellularLocation>
</comment>
<evidence type="ECO:0000256" key="4">
    <source>
        <dbReference type="ARBA" id="ARBA00022723"/>
    </source>
</evidence>
<keyword evidence="2" id="KW-0808">Transferase</keyword>
<evidence type="ECO:0000256" key="8">
    <source>
        <dbReference type="ARBA" id="ARBA00024209"/>
    </source>
</evidence>
<proteinExistence type="inferred from homology"/>
<evidence type="ECO:0000256" key="7">
    <source>
        <dbReference type="ARBA" id="ARBA00023136"/>
    </source>
</evidence>
<dbReference type="InterPro" id="IPR044602">
    <property type="entry name" value="ATL10/ATL72-79-like"/>
</dbReference>
<evidence type="ECO:0000256" key="5">
    <source>
        <dbReference type="ARBA" id="ARBA00022833"/>
    </source>
</evidence>
<keyword evidence="4" id="KW-0479">Metal-binding</keyword>
<evidence type="ECO:0000256" key="6">
    <source>
        <dbReference type="ARBA" id="ARBA00022989"/>
    </source>
</evidence>
<keyword evidence="6 9" id="KW-1133">Transmembrane helix</keyword>
<keyword evidence="3 9" id="KW-0812">Transmembrane</keyword>
<protein>
    <recommendedName>
        <fullName evidence="12">RING-type domain-containing protein</fullName>
    </recommendedName>
</protein>
<dbReference type="STRING" id="888268.A0A1E5VLC2"/>
<evidence type="ECO:0000313" key="11">
    <source>
        <dbReference type="Proteomes" id="UP000095767"/>
    </source>
</evidence>
<accession>A0A1E5VLC2</accession>
<dbReference type="GO" id="GO:0016740">
    <property type="term" value="F:transferase activity"/>
    <property type="evidence" value="ECO:0007669"/>
    <property type="project" value="UniProtKB-KW"/>
</dbReference>
<comment type="caution">
    <text evidence="10">The sequence shown here is derived from an EMBL/GenBank/DDBJ whole genome shotgun (WGS) entry which is preliminary data.</text>
</comment>
<evidence type="ECO:0008006" key="12">
    <source>
        <dbReference type="Google" id="ProtNLM"/>
    </source>
</evidence>
<sequence>MLSDSRTAVDASSAPLLVTPASAAAATVGGSLRPPAGGGSDATFDADMVIILAAMLCILVCAIVLNSLIRCFRQHSGLTHTLAAPRAAATMAAAPAATDSGLKKRELMRIPVVVYEVKAGVSASECAICLGEFDDGEKLGLDTVNRVLTNEDNCSLFLETGINEAQPWAQNAFSPGQIEQPRQLHRGIFSEQGFNPDQMKGPWDPGIPTDTGSVSSDVFLGTLYRYKIWHPEYPSTDEFQRRGHAFAWGSEIQKNRDIVVFLGKVRSR</sequence>
<evidence type="ECO:0000256" key="2">
    <source>
        <dbReference type="ARBA" id="ARBA00022679"/>
    </source>
</evidence>
<dbReference type="PANTHER" id="PTHR46905:SF21">
    <property type="entry name" value="RING-TYPE E3 UBIQUITIN TRANSFERASE"/>
    <property type="match status" value="1"/>
</dbReference>